<dbReference type="PANTHER" id="PTHR43975">
    <property type="entry name" value="ZGC:101858"/>
    <property type="match status" value="1"/>
</dbReference>
<sequence>MSSLLNKVVIVTGASSGIGAATALEFAKNGAKLVLAARNVERLNEVASQCSSKGLQQEKILVKGCDITIQDNLKSLVASTLEKFGQIDVLVNNAGSGQYVDFMDTSPEVFDNIFNINTRAPFLLTQMCTPHLKKTQGCVVNVSSISGQRSFPRALTYCMSKAALDHFTRTLAIELAKDKIRVNSVNPGVVITEFQTRAGMKEEPYKQYLDKQTELQPLTGAIGPEEVAKVILFLASDQSSSITGELLFVDGGRHAKAPA</sequence>
<evidence type="ECO:0000259" key="2">
    <source>
        <dbReference type="SMART" id="SM00822"/>
    </source>
</evidence>
<dbReference type="PRINTS" id="PR00081">
    <property type="entry name" value="GDHRDH"/>
</dbReference>
<dbReference type="NCBIfam" id="NF005559">
    <property type="entry name" value="PRK07231.1"/>
    <property type="match status" value="1"/>
</dbReference>
<keyword evidence="1" id="KW-0560">Oxidoreductase</keyword>
<evidence type="ECO:0000313" key="4">
    <source>
        <dbReference type="Proteomes" id="UP000005408"/>
    </source>
</evidence>
<dbReference type="Gene3D" id="3.40.50.720">
    <property type="entry name" value="NAD(P)-binding Rossmann-like Domain"/>
    <property type="match status" value="1"/>
</dbReference>
<feature type="domain" description="Ketoreductase" evidence="2">
    <location>
        <begin position="7"/>
        <end position="194"/>
    </location>
</feature>
<dbReference type="GO" id="GO:0016491">
    <property type="term" value="F:oxidoreductase activity"/>
    <property type="evidence" value="ECO:0007669"/>
    <property type="project" value="UniProtKB-KW"/>
</dbReference>
<name>A0A8W8LAC7_MAGGI</name>
<dbReference type="SMART" id="SM00822">
    <property type="entry name" value="PKS_KR"/>
    <property type="match status" value="1"/>
</dbReference>
<reference evidence="3" key="1">
    <citation type="submission" date="2022-08" db="UniProtKB">
        <authorList>
            <consortium name="EnsemblMetazoa"/>
        </authorList>
    </citation>
    <scope>IDENTIFICATION</scope>
    <source>
        <strain evidence="3">05x7-T-G4-1.051#20</strain>
    </source>
</reference>
<dbReference type="PROSITE" id="PS00061">
    <property type="entry name" value="ADH_SHORT"/>
    <property type="match status" value="1"/>
</dbReference>
<organism evidence="3 4">
    <name type="scientific">Magallana gigas</name>
    <name type="common">Pacific oyster</name>
    <name type="synonym">Crassostrea gigas</name>
    <dbReference type="NCBI Taxonomy" id="29159"/>
    <lineage>
        <taxon>Eukaryota</taxon>
        <taxon>Metazoa</taxon>
        <taxon>Spiralia</taxon>
        <taxon>Lophotrochozoa</taxon>
        <taxon>Mollusca</taxon>
        <taxon>Bivalvia</taxon>
        <taxon>Autobranchia</taxon>
        <taxon>Pteriomorphia</taxon>
        <taxon>Ostreida</taxon>
        <taxon>Ostreoidea</taxon>
        <taxon>Ostreidae</taxon>
        <taxon>Magallana</taxon>
    </lineage>
</organism>
<dbReference type="GO" id="GO:0006629">
    <property type="term" value="P:lipid metabolic process"/>
    <property type="evidence" value="ECO:0007669"/>
    <property type="project" value="UniProtKB-ARBA"/>
</dbReference>
<accession>A0A8W8LAC7</accession>
<dbReference type="InterPro" id="IPR002347">
    <property type="entry name" value="SDR_fam"/>
</dbReference>
<dbReference type="FunFam" id="3.40.50.720:FF:000084">
    <property type="entry name" value="Short-chain dehydrogenase reductase"/>
    <property type="match status" value="1"/>
</dbReference>
<dbReference type="Pfam" id="PF13561">
    <property type="entry name" value="adh_short_C2"/>
    <property type="match status" value="1"/>
</dbReference>
<dbReference type="Proteomes" id="UP000005408">
    <property type="component" value="Unassembled WGS sequence"/>
</dbReference>
<dbReference type="AlphaFoldDB" id="A0A8W8LAC7"/>
<evidence type="ECO:0000313" key="3">
    <source>
        <dbReference type="EnsemblMetazoa" id="G27379.1:cds"/>
    </source>
</evidence>
<dbReference type="InterPro" id="IPR036291">
    <property type="entry name" value="NAD(P)-bd_dom_sf"/>
</dbReference>
<dbReference type="SUPFAM" id="SSF51735">
    <property type="entry name" value="NAD(P)-binding Rossmann-fold domains"/>
    <property type="match status" value="1"/>
</dbReference>
<dbReference type="PRINTS" id="PR00080">
    <property type="entry name" value="SDRFAMILY"/>
</dbReference>
<keyword evidence="4" id="KW-1185">Reference proteome</keyword>
<proteinExistence type="predicted"/>
<dbReference type="PANTHER" id="PTHR43975:SF2">
    <property type="entry name" value="EG:BACR7A4.14 PROTEIN-RELATED"/>
    <property type="match status" value="1"/>
</dbReference>
<dbReference type="OMA" id="CLMLPLD"/>
<evidence type="ECO:0000256" key="1">
    <source>
        <dbReference type="ARBA" id="ARBA00023002"/>
    </source>
</evidence>
<dbReference type="InterPro" id="IPR057326">
    <property type="entry name" value="KR_dom"/>
</dbReference>
<dbReference type="InterPro" id="IPR020904">
    <property type="entry name" value="Sc_DH/Rdtase_CS"/>
</dbReference>
<protein>
    <recommendedName>
        <fullName evidence="2">Ketoreductase domain-containing protein</fullName>
    </recommendedName>
</protein>
<dbReference type="EnsemblMetazoa" id="G27379.1">
    <property type="protein sequence ID" value="G27379.1:cds"/>
    <property type="gene ID" value="G27379"/>
</dbReference>